<dbReference type="SUPFAM" id="SSF160246">
    <property type="entry name" value="EspE N-terminal domain-like"/>
    <property type="match status" value="1"/>
</dbReference>
<keyword evidence="2" id="KW-1185">Reference proteome</keyword>
<gene>
    <name evidence="1" type="ORF">ACFPQA_01410</name>
</gene>
<reference evidence="2" key="1">
    <citation type="journal article" date="2019" name="Int. J. Syst. Evol. Microbiol.">
        <title>The Global Catalogue of Microorganisms (GCM) 10K type strain sequencing project: providing services to taxonomists for standard genome sequencing and annotation.</title>
        <authorList>
            <consortium name="The Broad Institute Genomics Platform"/>
            <consortium name="The Broad Institute Genome Sequencing Center for Infectious Disease"/>
            <person name="Wu L."/>
            <person name="Ma J."/>
        </authorList>
    </citation>
    <scope>NUCLEOTIDE SEQUENCE [LARGE SCALE GENOMIC DNA]</scope>
    <source>
        <strain evidence="2">CGMCC 4.1799</strain>
    </source>
</reference>
<protein>
    <submittedName>
        <fullName evidence="1">Pilus assembly protein PilB</fullName>
    </submittedName>
</protein>
<comment type="caution">
    <text evidence="1">The sequence shown here is derived from an EMBL/GenBank/DDBJ whole genome shotgun (WGS) entry which is preliminary data.</text>
</comment>
<dbReference type="InterPro" id="IPR037257">
    <property type="entry name" value="T2SS_E_N_sf"/>
</dbReference>
<dbReference type="RefSeq" id="WP_248157530.1">
    <property type="nucleotide sequence ID" value="NZ_JAKZAJ010000003.1"/>
</dbReference>
<dbReference type="EMBL" id="JBHSNL010000001">
    <property type="protein sequence ID" value="MFC5543700.1"/>
    <property type="molecule type" value="Genomic_DNA"/>
</dbReference>
<organism evidence="1 2">
    <name type="scientific">Marinobacter koreensis</name>
    <dbReference type="NCBI Taxonomy" id="335974"/>
    <lineage>
        <taxon>Bacteria</taxon>
        <taxon>Pseudomonadati</taxon>
        <taxon>Pseudomonadota</taxon>
        <taxon>Gammaproteobacteria</taxon>
        <taxon>Pseudomonadales</taxon>
        <taxon>Marinobacteraceae</taxon>
        <taxon>Marinobacter</taxon>
    </lineage>
</organism>
<evidence type="ECO:0000313" key="2">
    <source>
        <dbReference type="Proteomes" id="UP001596055"/>
    </source>
</evidence>
<accession>A0ABW0RJL0</accession>
<proteinExistence type="predicted"/>
<dbReference type="Proteomes" id="UP001596055">
    <property type="component" value="Unassembled WGS sequence"/>
</dbReference>
<evidence type="ECO:0000313" key="1">
    <source>
        <dbReference type="EMBL" id="MFC5543700.1"/>
    </source>
</evidence>
<name>A0ABW0RJL0_9GAMM</name>
<sequence>MRIRQGFEEKSRLGRLLVNRGYLSEHQVDEGLRLQRETGQRLGEILIQAGWLTEKELHRVLKHQSRYRNAAALFTMVALPFQPVVSLAATNTAEASPISPTSGELFSRSSLPFRSLSDTELAGVAGQADPTLVDRANLLSAMASNPAGENGDEDGVAVDAVEGIKLAANVFVPVLNFLDSDLTISGVHYRDNEPRYTVRDDGALVMALPERIEEIRMDNIRVSGTAGPSMGNISMQDIRFDPRSSMTVYTR</sequence>